<keyword evidence="5" id="KW-1185">Reference proteome</keyword>
<evidence type="ECO:0000256" key="2">
    <source>
        <dbReference type="ARBA" id="ARBA00022857"/>
    </source>
</evidence>
<protein>
    <recommendedName>
        <fullName evidence="3">NmrA-like domain-containing protein</fullName>
    </recommendedName>
</protein>
<dbReference type="OrthoDB" id="9997102at2759"/>
<dbReference type="AlphaFoldDB" id="A0A0C9UX72"/>
<dbReference type="EMBL" id="KN837152">
    <property type="protein sequence ID" value="KIJ39449.1"/>
    <property type="molecule type" value="Genomic_DNA"/>
</dbReference>
<proteinExistence type="inferred from homology"/>
<dbReference type="HOGENOM" id="CLU_007383_8_4_1"/>
<dbReference type="Gene3D" id="3.40.50.720">
    <property type="entry name" value="NAD(P)-binding Rossmann-like Domain"/>
    <property type="match status" value="1"/>
</dbReference>
<dbReference type="GO" id="GO:0005634">
    <property type="term" value="C:nucleus"/>
    <property type="evidence" value="ECO:0007669"/>
    <property type="project" value="TreeGrafter"/>
</dbReference>
<sequence>MSSEEQQTVEQSRKTVLITGSTGKQGHAVISALLSSSTPLHILALTRNPASPAARELVSKAANNENVKVSAVKGDMDDPSSIREIFEAAKKDGGIWGVFAVFAFPGLGANADGEERQGLALADVSYEFGVESYVLSTVERGGEGNDDNYTLDRAAKVKIERHVRSLGEKGFKWTILRPAFFMENFDGTLGKITAAVLRTGLQKETKIQLINTDDIGHVAAAIFKNPEPHIHTIVVVTGDVLTMSEMDASHNRVTGKPMPSVPAFLASALISMNSHTKGLISDMERVHRDRSSLEGGHEAVLKDIRAIYPNMTTFEEWVRKKSTGTVKTERKKGWNNLSIGSLVKGKN</sequence>
<dbReference type="Proteomes" id="UP000054279">
    <property type="component" value="Unassembled WGS sequence"/>
</dbReference>
<gene>
    <name evidence="4" type="ORF">M422DRAFT_781028</name>
</gene>
<dbReference type="SUPFAM" id="SSF51735">
    <property type="entry name" value="NAD(P)-binding Rossmann-fold domains"/>
    <property type="match status" value="1"/>
</dbReference>
<dbReference type="Pfam" id="PF05368">
    <property type="entry name" value="NmrA"/>
    <property type="match status" value="1"/>
</dbReference>
<accession>A0A0C9UX72</accession>
<evidence type="ECO:0000256" key="1">
    <source>
        <dbReference type="ARBA" id="ARBA00006328"/>
    </source>
</evidence>
<evidence type="ECO:0000313" key="4">
    <source>
        <dbReference type="EMBL" id="KIJ39449.1"/>
    </source>
</evidence>
<dbReference type="InterPro" id="IPR008030">
    <property type="entry name" value="NmrA-like"/>
</dbReference>
<comment type="similarity">
    <text evidence="1">Belongs to the NmrA-type oxidoreductase family.</text>
</comment>
<organism evidence="4 5">
    <name type="scientific">Sphaerobolus stellatus (strain SS14)</name>
    <dbReference type="NCBI Taxonomy" id="990650"/>
    <lineage>
        <taxon>Eukaryota</taxon>
        <taxon>Fungi</taxon>
        <taxon>Dikarya</taxon>
        <taxon>Basidiomycota</taxon>
        <taxon>Agaricomycotina</taxon>
        <taxon>Agaricomycetes</taxon>
        <taxon>Phallomycetidae</taxon>
        <taxon>Geastrales</taxon>
        <taxon>Sphaerobolaceae</taxon>
        <taxon>Sphaerobolus</taxon>
    </lineage>
</organism>
<dbReference type="InterPro" id="IPR036291">
    <property type="entry name" value="NAD(P)-bd_dom_sf"/>
</dbReference>
<evidence type="ECO:0000313" key="5">
    <source>
        <dbReference type="Proteomes" id="UP000054279"/>
    </source>
</evidence>
<feature type="domain" description="NmrA-like" evidence="3">
    <location>
        <begin position="13"/>
        <end position="317"/>
    </location>
</feature>
<reference evidence="4 5" key="1">
    <citation type="submission" date="2014-06" db="EMBL/GenBank/DDBJ databases">
        <title>Evolutionary Origins and Diversification of the Mycorrhizal Mutualists.</title>
        <authorList>
            <consortium name="DOE Joint Genome Institute"/>
            <consortium name="Mycorrhizal Genomics Consortium"/>
            <person name="Kohler A."/>
            <person name="Kuo A."/>
            <person name="Nagy L.G."/>
            <person name="Floudas D."/>
            <person name="Copeland A."/>
            <person name="Barry K.W."/>
            <person name="Cichocki N."/>
            <person name="Veneault-Fourrey C."/>
            <person name="LaButti K."/>
            <person name="Lindquist E.A."/>
            <person name="Lipzen A."/>
            <person name="Lundell T."/>
            <person name="Morin E."/>
            <person name="Murat C."/>
            <person name="Riley R."/>
            <person name="Ohm R."/>
            <person name="Sun H."/>
            <person name="Tunlid A."/>
            <person name="Henrissat B."/>
            <person name="Grigoriev I.V."/>
            <person name="Hibbett D.S."/>
            <person name="Martin F."/>
        </authorList>
    </citation>
    <scope>NUCLEOTIDE SEQUENCE [LARGE SCALE GENOMIC DNA]</scope>
    <source>
        <strain evidence="4 5">SS14</strain>
    </source>
</reference>
<dbReference type="Gene3D" id="3.90.25.10">
    <property type="entry name" value="UDP-galactose 4-epimerase, domain 1"/>
    <property type="match status" value="1"/>
</dbReference>
<keyword evidence="2" id="KW-0521">NADP</keyword>
<dbReference type="PANTHER" id="PTHR42748">
    <property type="entry name" value="NITROGEN METABOLITE REPRESSION PROTEIN NMRA FAMILY MEMBER"/>
    <property type="match status" value="1"/>
</dbReference>
<dbReference type="InterPro" id="IPR051164">
    <property type="entry name" value="NmrA-like_oxidored"/>
</dbReference>
<name>A0A0C9UX72_SPHS4</name>
<dbReference type="PANTHER" id="PTHR42748:SF7">
    <property type="entry name" value="NMRA LIKE REDOX SENSOR 1-RELATED"/>
    <property type="match status" value="1"/>
</dbReference>
<evidence type="ECO:0000259" key="3">
    <source>
        <dbReference type="Pfam" id="PF05368"/>
    </source>
</evidence>